<dbReference type="Pfam" id="PF00126">
    <property type="entry name" value="HTH_1"/>
    <property type="match status" value="1"/>
</dbReference>
<accession>A0A6M0P634</accession>
<keyword evidence="4" id="KW-0804">Transcription</keyword>
<feature type="domain" description="HTH lysR-type" evidence="5">
    <location>
        <begin position="9"/>
        <end position="66"/>
    </location>
</feature>
<dbReference type="InterPro" id="IPR036388">
    <property type="entry name" value="WH-like_DNA-bd_sf"/>
</dbReference>
<evidence type="ECO:0000313" key="7">
    <source>
        <dbReference type="Proteomes" id="UP000476934"/>
    </source>
</evidence>
<comment type="similarity">
    <text evidence="1">Belongs to the LysR transcriptional regulatory family.</text>
</comment>
<keyword evidence="2" id="KW-0805">Transcription regulation</keyword>
<organism evidence="6 7">
    <name type="scientific">Heyndrickxia ginsengihumi</name>
    <dbReference type="NCBI Taxonomy" id="363870"/>
    <lineage>
        <taxon>Bacteria</taxon>
        <taxon>Bacillati</taxon>
        <taxon>Bacillota</taxon>
        <taxon>Bacilli</taxon>
        <taxon>Bacillales</taxon>
        <taxon>Bacillaceae</taxon>
        <taxon>Heyndrickxia</taxon>
    </lineage>
</organism>
<evidence type="ECO:0000313" key="6">
    <source>
        <dbReference type="EMBL" id="NEY20192.1"/>
    </source>
</evidence>
<dbReference type="PROSITE" id="PS50931">
    <property type="entry name" value="HTH_LYSR"/>
    <property type="match status" value="1"/>
</dbReference>
<reference evidence="6 7" key="1">
    <citation type="submission" date="2020-03" db="EMBL/GenBank/DDBJ databases">
        <title>Bacillus aquiflavi sp. nov., isolated from yellow water of strong flavor Chinese baijiu in Yibin region of China.</title>
        <authorList>
            <person name="Xie J."/>
        </authorList>
    </citation>
    <scope>NUCLEOTIDE SEQUENCE [LARGE SCALE GENOMIC DNA]</scope>
    <source>
        <strain evidence="6 7">Gsoil 114</strain>
    </source>
</reference>
<gene>
    <name evidence="6" type="ORF">G4D61_09495</name>
</gene>
<dbReference type="Pfam" id="PF03466">
    <property type="entry name" value="LysR_substrate"/>
    <property type="match status" value="1"/>
</dbReference>
<evidence type="ECO:0000256" key="3">
    <source>
        <dbReference type="ARBA" id="ARBA00023125"/>
    </source>
</evidence>
<dbReference type="EMBL" id="JAAIWK010000013">
    <property type="protein sequence ID" value="NEY20192.1"/>
    <property type="molecule type" value="Genomic_DNA"/>
</dbReference>
<name>A0A6M0P634_9BACI</name>
<keyword evidence="3" id="KW-0238">DNA-binding</keyword>
<dbReference type="GO" id="GO:0003677">
    <property type="term" value="F:DNA binding"/>
    <property type="evidence" value="ECO:0007669"/>
    <property type="project" value="UniProtKB-KW"/>
</dbReference>
<dbReference type="InterPro" id="IPR000847">
    <property type="entry name" value="LysR_HTH_N"/>
</dbReference>
<keyword evidence="7" id="KW-1185">Reference proteome</keyword>
<dbReference type="GO" id="GO:0003700">
    <property type="term" value="F:DNA-binding transcription factor activity"/>
    <property type="evidence" value="ECO:0007669"/>
    <property type="project" value="InterPro"/>
</dbReference>
<protein>
    <submittedName>
        <fullName evidence="6">LysR family transcriptional regulator</fullName>
    </submittedName>
</protein>
<evidence type="ECO:0000256" key="1">
    <source>
        <dbReference type="ARBA" id="ARBA00009437"/>
    </source>
</evidence>
<dbReference type="AlphaFoldDB" id="A0A6M0P634"/>
<dbReference type="GO" id="GO:0005829">
    <property type="term" value="C:cytosol"/>
    <property type="evidence" value="ECO:0007669"/>
    <property type="project" value="TreeGrafter"/>
</dbReference>
<dbReference type="SUPFAM" id="SSF53850">
    <property type="entry name" value="Periplasmic binding protein-like II"/>
    <property type="match status" value="1"/>
</dbReference>
<dbReference type="SUPFAM" id="SSF46785">
    <property type="entry name" value="Winged helix' DNA-binding domain"/>
    <property type="match status" value="1"/>
</dbReference>
<dbReference type="InterPro" id="IPR005119">
    <property type="entry name" value="LysR_subst-bd"/>
</dbReference>
<dbReference type="PRINTS" id="PR00039">
    <property type="entry name" value="HTHLYSR"/>
</dbReference>
<sequence length="309" mass="35497">MFRLVGIFVELRQLTYFIEVAKREHVTKAAEDLHVAQSAISRQISLLESELGVTLFFREGRNVKLTQIGKVFLKHSERIVNEINIAKQRIEEFTNPETGIVRLGFSTGLSFQPFSVFFAQFREEHPDLQYQFIQGTPNYLINLIEKGELDIAITAPVPADDPLVNGEILFTEKLKLIFHQEHWLANQSIIRLSQLKSERFITFRAGFSIREMLFNACQQAGFEPIIAFEGEDMETIKGLVASGTGIAILPEPTLLFNLSKEVGTAEINDYQFNRPVGVIMPKKREMAPSEKMFYEFLISFYDRLHRFQI</sequence>
<dbReference type="Proteomes" id="UP000476934">
    <property type="component" value="Unassembled WGS sequence"/>
</dbReference>
<dbReference type="InterPro" id="IPR050950">
    <property type="entry name" value="HTH-type_LysR_regulators"/>
</dbReference>
<dbReference type="Gene3D" id="3.40.190.290">
    <property type="match status" value="1"/>
</dbReference>
<dbReference type="PANTHER" id="PTHR30419:SF28">
    <property type="entry name" value="HTH-TYPE TRANSCRIPTIONAL REGULATOR BSDA"/>
    <property type="match status" value="1"/>
</dbReference>
<evidence type="ECO:0000259" key="5">
    <source>
        <dbReference type="PROSITE" id="PS50931"/>
    </source>
</evidence>
<evidence type="ECO:0000256" key="4">
    <source>
        <dbReference type="ARBA" id="ARBA00023163"/>
    </source>
</evidence>
<comment type="caution">
    <text evidence="6">The sequence shown here is derived from an EMBL/GenBank/DDBJ whole genome shotgun (WGS) entry which is preliminary data.</text>
</comment>
<dbReference type="Gene3D" id="1.10.10.10">
    <property type="entry name" value="Winged helix-like DNA-binding domain superfamily/Winged helix DNA-binding domain"/>
    <property type="match status" value="1"/>
</dbReference>
<dbReference type="InterPro" id="IPR036390">
    <property type="entry name" value="WH_DNA-bd_sf"/>
</dbReference>
<evidence type="ECO:0000256" key="2">
    <source>
        <dbReference type="ARBA" id="ARBA00023015"/>
    </source>
</evidence>
<dbReference type="PANTHER" id="PTHR30419">
    <property type="entry name" value="HTH-TYPE TRANSCRIPTIONAL REGULATOR YBHD"/>
    <property type="match status" value="1"/>
</dbReference>
<proteinExistence type="inferred from homology"/>
<dbReference type="FunFam" id="1.10.10.10:FF:000001">
    <property type="entry name" value="LysR family transcriptional regulator"/>
    <property type="match status" value="1"/>
</dbReference>